<evidence type="ECO:0000313" key="1">
    <source>
        <dbReference type="EMBL" id="CAB4657083.1"/>
    </source>
</evidence>
<reference evidence="1" key="1">
    <citation type="submission" date="2020-05" db="EMBL/GenBank/DDBJ databases">
        <authorList>
            <person name="Chiriac C."/>
            <person name="Salcher M."/>
            <person name="Ghai R."/>
            <person name="Kavagutti S V."/>
        </authorList>
    </citation>
    <scope>NUCLEOTIDE SEQUENCE</scope>
</reference>
<sequence>MEDRVRDLELMSQVRTVRQAAIEESRAGRLASVFSRSEGDERFIYVVKLLDVHPQLGKVAGRKLLASLGVSSFDCVGDLSPELMERILKSVGEL</sequence>
<gene>
    <name evidence="1" type="ORF">UFOPK2169_01146</name>
</gene>
<name>A0A6J6L8J1_9ZZZZ</name>
<protein>
    <submittedName>
        <fullName evidence="1">Unannotated protein</fullName>
    </submittedName>
</protein>
<dbReference type="AlphaFoldDB" id="A0A6J6L8J1"/>
<dbReference type="Gene3D" id="1.10.8.50">
    <property type="match status" value="1"/>
</dbReference>
<organism evidence="1">
    <name type="scientific">freshwater metagenome</name>
    <dbReference type="NCBI Taxonomy" id="449393"/>
    <lineage>
        <taxon>unclassified sequences</taxon>
        <taxon>metagenomes</taxon>
        <taxon>ecological metagenomes</taxon>
    </lineage>
</organism>
<dbReference type="EMBL" id="CAEZWE010000047">
    <property type="protein sequence ID" value="CAB4657083.1"/>
    <property type="molecule type" value="Genomic_DNA"/>
</dbReference>
<proteinExistence type="predicted"/>
<accession>A0A6J6L8J1</accession>